<feature type="domain" description="DUF1468" evidence="2">
    <location>
        <begin position="6"/>
        <end position="141"/>
    </location>
</feature>
<organism evidence="3 4">
    <name type="scientific">Desulfoferula mesophila</name>
    <dbReference type="NCBI Taxonomy" id="3058419"/>
    <lineage>
        <taxon>Bacteria</taxon>
        <taxon>Pseudomonadati</taxon>
        <taxon>Thermodesulfobacteriota</taxon>
        <taxon>Desulfarculia</taxon>
        <taxon>Desulfarculales</taxon>
        <taxon>Desulfarculaceae</taxon>
        <taxon>Desulfoferula</taxon>
    </lineage>
</organism>
<dbReference type="Proteomes" id="UP001366166">
    <property type="component" value="Chromosome"/>
</dbReference>
<evidence type="ECO:0000259" key="2">
    <source>
        <dbReference type="Pfam" id="PF07331"/>
    </source>
</evidence>
<keyword evidence="1" id="KW-0812">Transmembrane</keyword>
<keyword evidence="1" id="KW-0472">Membrane</keyword>
<sequence length="146" mass="15923">MNRDAVVGLVCLVASVALYACLGHIEEPRAMAFPQTVIIAMGVLSALLFLQHLLFPKPGAKTAPLPWARVGGLFVIIVVYLFLLEPVGFYLASFLFFMAVVCIMGCKRLGIKQLLMWAVGAVAFTVILFVLFKVLLEVQTPQGLLI</sequence>
<gene>
    <name evidence="3" type="ORF">FAK_06880</name>
</gene>
<dbReference type="InterPro" id="IPR009936">
    <property type="entry name" value="DUF1468"/>
</dbReference>
<dbReference type="AlphaFoldDB" id="A0AAU9EXW3"/>
<dbReference type="Pfam" id="PF07331">
    <property type="entry name" value="TctB"/>
    <property type="match status" value="1"/>
</dbReference>
<dbReference type="RefSeq" id="WP_338605376.1">
    <property type="nucleotide sequence ID" value="NZ_AP028679.1"/>
</dbReference>
<keyword evidence="1" id="KW-1133">Transmembrane helix</keyword>
<dbReference type="KEGG" id="dmp:FAK_06880"/>
<proteinExistence type="predicted"/>
<keyword evidence="4" id="KW-1185">Reference proteome</keyword>
<feature type="transmembrane region" description="Helical" evidence="1">
    <location>
        <begin position="67"/>
        <end position="83"/>
    </location>
</feature>
<evidence type="ECO:0000313" key="4">
    <source>
        <dbReference type="Proteomes" id="UP001366166"/>
    </source>
</evidence>
<feature type="transmembrane region" description="Helical" evidence="1">
    <location>
        <begin position="33"/>
        <end position="55"/>
    </location>
</feature>
<evidence type="ECO:0000313" key="3">
    <source>
        <dbReference type="EMBL" id="BEQ13622.1"/>
    </source>
</evidence>
<protein>
    <recommendedName>
        <fullName evidence="2">DUF1468 domain-containing protein</fullName>
    </recommendedName>
</protein>
<reference evidence="4" key="1">
    <citation type="journal article" date="2023" name="Arch. Microbiol.">
        <title>Desulfoferula mesophilus gen. nov. sp. nov., a mesophilic sulfate-reducing bacterium isolated from a brackish lake sediment.</title>
        <authorList>
            <person name="Watanabe T."/>
            <person name="Yabe T."/>
            <person name="Tsuji J.M."/>
            <person name="Fukui M."/>
        </authorList>
    </citation>
    <scope>NUCLEOTIDE SEQUENCE [LARGE SCALE GENOMIC DNA]</scope>
    <source>
        <strain evidence="4">12FAK</strain>
    </source>
</reference>
<dbReference type="EMBL" id="AP028679">
    <property type="protein sequence ID" value="BEQ13622.1"/>
    <property type="molecule type" value="Genomic_DNA"/>
</dbReference>
<evidence type="ECO:0000256" key="1">
    <source>
        <dbReference type="SAM" id="Phobius"/>
    </source>
</evidence>
<feature type="transmembrane region" description="Helical" evidence="1">
    <location>
        <begin position="114"/>
        <end position="136"/>
    </location>
</feature>
<dbReference type="PROSITE" id="PS51257">
    <property type="entry name" value="PROKAR_LIPOPROTEIN"/>
    <property type="match status" value="1"/>
</dbReference>
<name>A0AAU9EXW3_9BACT</name>
<accession>A0AAU9EXW3</accession>